<dbReference type="AlphaFoldDB" id="A0A4Y2GRG3"/>
<dbReference type="Proteomes" id="UP000499080">
    <property type="component" value="Unassembled WGS sequence"/>
</dbReference>
<comment type="caution">
    <text evidence="1">The sequence shown here is derived from an EMBL/GenBank/DDBJ whole genome shotgun (WGS) entry which is preliminary data.</text>
</comment>
<gene>
    <name evidence="1" type="ORF">AVEN_60312_1</name>
</gene>
<evidence type="ECO:0000313" key="2">
    <source>
        <dbReference type="Proteomes" id="UP000499080"/>
    </source>
</evidence>
<evidence type="ECO:0000313" key="1">
    <source>
        <dbReference type="EMBL" id="GBM56330.1"/>
    </source>
</evidence>
<dbReference type="EMBL" id="BGPR01001540">
    <property type="protein sequence ID" value="GBM56330.1"/>
    <property type="molecule type" value="Genomic_DNA"/>
</dbReference>
<accession>A0A4Y2GRG3</accession>
<organism evidence="1 2">
    <name type="scientific">Araneus ventricosus</name>
    <name type="common">Orbweaver spider</name>
    <name type="synonym">Epeira ventricosa</name>
    <dbReference type="NCBI Taxonomy" id="182803"/>
    <lineage>
        <taxon>Eukaryota</taxon>
        <taxon>Metazoa</taxon>
        <taxon>Ecdysozoa</taxon>
        <taxon>Arthropoda</taxon>
        <taxon>Chelicerata</taxon>
        <taxon>Arachnida</taxon>
        <taxon>Araneae</taxon>
        <taxon>Araneomorphae</taxon>
        <taxon>Entelegynae</taxon>
        <taxon>Araneoidea</taxon>
        <taxon>Araneidae</taxon>
        <taxon>Araneus</taxon>
    </lineage>
</organism>
<proteinExistence type="predicted"/>
<name>A0A4Y2GRG3_ARAVE</name>
<keyword evidence="2" id="KW-1185">Reference proteome</keyword>
<sequence length="193" mass="21664">MRNKPIDGHKDEMLNGQDETELCFARQGGAPPHFHQETQRYLYEAISVPCDFHLFWCIEDSVFVPATPATLQDRIVTAATTASNPNKKCELLRRINSFPYGKATNCSFTITFSIIPVPRWPSGNVSASGPESSQARNPIPLKIRRVCRPVARQIIRSRPNVLPLIWSGGVVTGCQLRCRPRHLTTAQDDKVRP</sequence>
<protein>
    <submittedName>
        <fullName evidence="1">Uncharacterized protein</fullName>
    </submittedName>
</protein>
<reference evidence="1 2" key="1">
    <citation type="journal article" date="2019" name="Sci. Rep.">
        <title>Orb-weaving spider Araneus ventricosus genome elucidates the spidroin gene catalogue.</title>
        <authorList>
            <person name="Kono N."/>
            <person name="Nakamura H."/>
            <person name="Ohtoshi R."/>
            <person name="Moran D.A.P."/>
            <person name="Shinohara A."/>
            <person name="Yoshida Y."/>
            <person name="Fujiwara M."/>
            <person name="Mori M."/>
            <person name="Tomita M."/>
            <person name="Arakawa K."/>
        </authorList>
    </citation>
    <scope>NUCLEOTIDE SEQUENCE [LARGE SCALE GENOMIC DNA]</scope>
</reference>